<keyword evidence="2 6" id="KW-0808">Transferase</keyword>
<evidence type="ECO:0000256" key="3">
    <source>
        <dbReference type="ARBA" id="ARBA00022755"/>
    </source>
</evidence>
<dbReference type="Proteomes" id="UP000572212">
    <property type="component" value="Unassembled WGS sequence"/>
</dbReference>
<organism evidence="8 9">
    <name type="scientific">Gracilibacillus halotolerans</name>
    <dbReference type="NCBI Taxonomy" id="74386"/>
    <lineage>
        <taxon>Bacteria</taxon>
        <taxon>Bacillati</taxon>
        <taxon>Bacillota</taxon>
        <taxon>Bacilli</taxon>
        <taxon>Bacillales</taxon>
        <taxon>Bacillaceae</taxon>
        <taxon>Gracilibacillus</taxon>
    </lineage>
</organism>
<reference evidence="8 9" key="1">
    <citation type="submission" date="2020-08" db="EMBL/GenBank/DDBJ databases">
        <title>Genomic Encyclopedia of Type Strains, Phase IV (KMG-IV): sequencing the most valuable type-strain genomes for metagenomic binning, comparative biology and taxonomic classification.</title>
        <authorList>
            <person name="Goeker M."/>
        </authorList>
    </citation>
    <scope>NUCLEOTIDE SEQUENCE [LARGE SCALE GENOMIC DNA]</scope>
    <source>
        <strain evidence="8 9">DSM 11805</strain>
    </source>
</reference>
<evidence type="ECO:0000256" key="6">
    <source>
        <dbReference type="HAMAP-Rule" id="MF_01930"/>
    </source>
</evidence>
<feature type="binding site" evidence="6">
    <location>
        <begin position="90"/>
        <end position="93"/>
    </location>
    <ligand>
        <name>(6R)-10-formyltetrahydrofolate</name>
        <dbReference type="ChEBI" id="CHEBI:195366"/>
    </ligand>
</feature>
<dbReference type="Pfam" id="PF00551">
    <property type="entry name" value="Formyl_trans_N"/>
    <property type="match status" value="1"/>
</dbReference>
<sequence>MNKIAVFASGTGSNYDAIMKAIQQGKLKADVRLLVCDQPDAAVIQKARNYGTSVFIVDRKEYASKVAFEQDIVNALEKHQIDWVILAGYMRLIGETLLQPYQGRIVNIHPSLLPSFPGLDAIGQSYQAGVKITGVTIHYVDEGMDTGTIIAQEAVKLEENMSLEELQKAIQKIEHQLYPATIQQLIQKGE</sequence>
<dbReference type="GO" id="GO:0004644">
    <property type="term" value="F:phosphoribosylglycinamide formyltransferase activity"/>
    <property type="evidence" value="ECO:0007669"/>
    <property type="project" value="UniProtKB-UniRule"/>
</dbReference>
<dbReference type="PANTHER" id="PTHR43369:SF2">
    <property type="entry name" value="PHOSPHORIBOSYLGLYCINAMIDE FORMYLTRANSFERASE"/>
    <property type="match status" value="1"/>
</dbReference>
<gene>
    <name evidence="6" type="primary">purN</name>
    <name evidence="8" type="ORF">GGQ92_002908</name>
</gene>
<dbReference type="InterPro" id="IPR001555">
    <property type="entry name" value="GART_AS"/>
</dbReference>
<dbReference type="SUPFAM" id="SSF53328">
    <property type="entry name" value="Formyltransferase"/>
    <property type="match status" value="1"/>
</dbReference>
<feature type="binding site" evidence="6">
    <location>
        <begin position="12"/>
        <end position="14"/>
    </location>
    <ligand>
        <name>N(1)-(5-phospho-beta-D-ribosyl)glycinamide</name>
        <dbReference type="ChEBI" id="CHEBI:143788"/>
    </ligand>
</feature>
<dbReference type="Gene3D" id="3.40.50.170">
    <property type="entry name" value="Formyl transferase, N-terminal domain"/>
    <property type="match status" value="1"/>
</dbReference>
<evidence type="ECO:0000256" key="5">
    <source>
        <dbReference type="ARBA" id="ARBA00047664"/>
    </source>
</evidence>
<evidence type="ECO:0000256" key="2">
    <source>
        <dbReference type="ARBA" id="ARBA00022679"/>
    </source>
</evidence>
<dbReference type="UniPathway" id="UPA00074">
    <property type="reaction ID" value="UER00126"/>
</dbReference>
<dbReference type="RefSeq" id="WP_184250446.1">
    <property type="nucleotide sequence ID" value="NZ_BAAACU010000030.1"/>
</dbReference>
<dbReference type="GO" id="GO:0006189">
    <property type="term" value="P:'de novo' IMP biosynthetic process"/>
    <property type="evidence" value="ECO:0007669"/>
    <property type="project" value="UniProtKB-UniRule"/>
</dbReference>
<comment type="pathway">
    <text evidence="1 6">Purine metabolism; IMP biosynthesis via de novo pathway; N(2)-formyl-N(1)-(5-phospho-D-ribosyl)glycinamide from N(1)-(5-phospho-D-ribosyl)glycinamide (10-formyl THF route): step 1/1.</text>
</comment>
<dbReference type="NCBIfam" id="TIGR00639">
    <property type="entry name" value="PurN"/>
    <property type="match status" value="1"/>
</dbReference>
<comment type="function">
    <text evidence="6">Catalyzes the transfer of a formyl group from 10-formyltetrahydrofolate to 5-phospho-ribosyl-glycinamide (GAR), producing 5-phospho-ribosyl-N-formylglycinamide (FGAR) and tetrahydrofolate.</text>
</comment>
<feature type="domain" description="Formyl transferase N-terminal" evidence="7">
    <location>
        <begin position="3"/>
        <end position="182"/>
    </location>
</feature>
<evidence type="ECO:0000256" key="1">
    <source>
        <dbReference type="ARBA" id="ARBA00005054"/>
    </source>
</evidence>
<evidence type="ECO:0000256" key="4">
    <source>
        <dbReference type="ARBA" id="ARBA00038440"/>
    </source>
</evidence>
<dbReference type="InterPro" id="IPR002376">
    <property type="entry name" value="Formyl_transf_N"/>
</dbReference>
<dbReference type="FunFam" id="3.40.50.170:FF:000007">
    <property type="entry name" value="Phosphoribosylglycinamide formyltransferase"/>
    <property type="match status" value="1"/>
</dbReference>
<feature type="active site" description="Proton donor" evidence="6">
    <location>
        <position position="109"/>
    </location>
</feature>
<keyword evidence="3 6" id="KW-0658">Purine biosynthesis</keyword>
<dbReference type="HAMAP" id="MF_01930">
    <property type="entry name" value="PurN"/>
    <property type="match status" value="1"/>
</dbReference>
<dbReference type="PROSITE" id="PS00373">
    <property type="entry name" value="GART"/>
    <property type="match status" value="1"/>
</dbReference>
<dbReference type="EC" id="2.1.2.2" evidence="6"/>
<feature type="binding site" evidence="6">
    <location>
        <position position="107"/>
    </location>
    <ligand>
        <name>(6R)-10-formyltetrahydrofolate</name>
        <dbReference type="ChEBI" id="CHEBI:195366"/>
    </ligand>
</feature>
<evidence type="ECO:0000259" key="7">
    <source>
        <dbReference type="Pfam" id="PF00551"/>
    </source>
</evidence>
<comment type="similarity">
    <text evidence="4 6">Belongs to the GART family.</text>
</comment>
<dbReference type="PANTHER" id="PTHR43369">
    <property type="entry name" value="PHOSPHORIBOSYLGLYCINAMIDE FORMYLTRANSFERASE"/>
    <property type="match status" value="1"/>
</dbReference>
<feature type="site" description="Raises pKa of active site His" evidence="6">
    <location>
        <position position="145"/>
    </location>
</feature>
<proteinExistence type="inferred from homology"/>
<dbReference type="AlphaFoldDB" id="A0A841RQG6"/>
<dbReference type="InterPro" id="IPR036477">
    <property type="entry name" value="Formyl_transf_N_sf"/>
</dbReference>
<comment type="caution">
    <text evidence="8">The sequence shown here is derived from an EMBL/GenBank/DDBJ whole genome shotgun (WGS) entry which is preliminary data.</text>
</comment>
<feature type="binding site" evidence="6">
    <location>
        <position position="65"/>
    </location>
    <ligand>
        <name>(6R)-10-formyltetrahydrofolate</name>
        <dbReference type="ChEBI" id="CHEBI:195366"/>
    </ligand>
</feature>
<protein>
    <recommendedName>
        <fullName evidence="6">Phosphoribosylglycinamide formyltransferase</fullName>
        <ecNumber evidence="6">2.1.2.2</ecNumber>
    </recommendedName>
    <alternativeName>
        <fullName evidence="6">5'-phosphoribosylglycinamide transformylase</fullName>
    </alternativeName>
    <alternativeName>
        <fullName evidence="6">GAR transformylase</fullName>
        <shortName evidence="6">GART</shortName>
    </alternativeName>
</protein>
<dbReference type="EMBL" id="JACHON010000022">
    <property type="protein sequence ID" value="MBB6514087.1"/>
    <property type="molecule type" value="Genomic_DNA"/>
</dbReference>
<evidence type="ECO:0000313" key="9">
    <source>
        <dbReference type="Proteomes" id="UP000572212"/>
    </source>
</evidence>
<dbReference type="CDD" id="cd08645">
    <property type="entry name" value="FMT_core_GART"/>
    <property type="match status" value="1"/>
</dbReference>
<comment type="catalytic activity">
    <reaction evidence="5 6">
        <text>N(1)-(5-phospho-beta-D-ribosyl)glycinamide + (6R)-10-formyltetrahydrofolate = N(2)-formyl-N(1)-(5-phospho-beta-D-ribosyl)glycinamide + (6S)-5,6,7,8-tetrahydrofolate + H(+)</text>
        <dbReference type="Rhea" id="RHEA:15053"/>
        <dbReference type="ChEBI" id="CHEBI:15378"/>
        <dbReference type="ChEBI" id="CHEBI:57453"/>
        <dbReference type="ChEBI" id="CHEBI:143788"/>
        <dbReference type="ChEBI" id="CHEBI:147286"/>
        <dbReference type="ChEBI" id="CHEBI:195366"/>
        <dbReference type="EC" id="2.1.2.2"/>
    </reaction>
</comment>
<evidence type="ECO:0000313" key="8">
    <source>
        <dbReference type="EMBL" id="MBB6514087.1"/>
    </source>
</evidence>
<keyword evidence="9" id="KW-1185">Reference proteome</keyword>
<dbReference type="InterPro" id="IPR004607">
    <property type="entry name" value="GART"/>
</dbReference>
<dbReference type="GO" id="GO:0005829">
    <property type="term" value="C:cytosol"/>
    <property type="evidence" value="ECO:0007669"/>
    <property type="project" value="TreeGrafter"/>
</dbReference>
<accession>A0A841RQG6</accession>
<name>A0A841RQG6_9BACI</name>